<evidence type="ECO:0000313" key="7">
    <source>
        <dbReference type="Proteomes" id="UP000215902"/>
    </source>
</evidence>
<feature type="region of interest" description="Disordered" evidence="4">
    <location>
        <begin position="64"/>
        <end position="108"/>
    </location>
</feature>
<name>A0A267GDZ8_9PLAT</name>
<comment type="caution">
    <text evidence="6">The sequence shown here is derived from an EMBL/GenBank/DDBJ whole genome shotgun (WGS) entry which is preliminary data.</text>
</comment>
<feature type="repeat" description="WD" evidence="3">
    <location>
        <begin position="1974"/>
        <end position="2009"/>
    </location>
</feature>
<feature type="compositionally biased region" description="Low complexity" evidence="4">
    <location>
        <begin position="204"/>
        <end position="226"/>
    </location>
</feature>
<dbReference type="InterPro" id="IPR056884">
    <property type="entry name" value="NPHP3-like_N"/>
</dbReference>
<dbReference type="Gene3D" id="3.40.50.300">
    <property type="entry name" value="P-loop containing nucleotide triphosphate hydrolases"/>
    <property type="match status" value="1"/>
</dbReference>
<dbReference type="PROSITE" id="PS50837">
    <property type="entry name" value="NACHT"/>
    <property type="match status" value="1"/>
</dbReference>
<keyword evidence="1 3" id="KW-0853">WD repeat</keyword>
<dbReference type="PANTHER" id="PTHR19871">
    <property type="entry name" value="BETA TRANSDUCIN-RELATED PROTEIN"/>
    <property type="match status" value="1"/>
</dbReference>
<dbReference type="Pfam" id="PF24883">
    <property type="entry name" value="NPHP3_N"/>
    <property type="match status" value="1"/>
</dbReference>
<feature type="compositionally biased region" description="Acidic residues" evidence="4">
    <location>
        <begin position="657"/>
        <end position="698"/>
    </location>
</feature>
<feature type="region of interest" description="Disordered" evidence="4">
    <location>
        <begin position="245"/>
        <end position="305"/>
    </location>
</feature>
<dbReference type="Proteomes" id="UP000215902">
    <property type="component" value="Unassembled WGS sequence"/>
</dbReference>
<feature type="compositionally biased region" description="Polar residues" evidence="4">
    <location>
        <begin position="98"/>
        <end position="108"/>
    </location>
</feature>
<dbReference type="InterPro" id="IPR036322">
    <property type="entry name" value="WD40_repeat_dom_sf"/>
</dbReference>
<dbReference type="PROSITE" id="PS50082">
    <property type="entry name" value="WD_REPEATS_2"/>
    <property type="match status" value="1"/>
</dbReference>
<dbReference type="InterPro" id="IPR001680">
    <property type="entry name" value="WD40_rpt"/>
</dbReference>
<dbReference type="SUPFAM" id="SSF69322">
    <property type="entry name" value="Tricorn protease domain 2"/>
    <property type="match status" value="1"/>
</dbReference>
<dbReference type="PROSITE" id="PS50294">
    <property type="entry name" value="WD_REPEATS_REGION"/>
    <property type="match status" value="1"/>
</dbReference>
<dbReference type="OrthoDB" id="2325716at2759"/>
<dbReference type="InterPro" id="IPR007111">
    <property type="entry name" value="NACHT_NTPase"/>
</dbReference>
<dbReference type="InterPro" id="IPR056534">
    <property type="entry name" value="Beta-prop_NWD2_C"/>
</dbReference>
<dbReference type="Pfam" id="PF13271">
    <property type="entry name" value="DUF4062"/>
    <property type="match status" value="1"/>
</dbReference>
<keyword evidence="7" id="KW-1185">Reference proteome</keyword>
<keyword evidence="2" id="KW-0677">Repeat</keyword>
<dbReference type="InterPro" id="IPR057588">
    <property type="entry name" value="NWD1/2-like_WH"/>
</dbReference>
<feature type="compositionally biased region" description="Low complexity" evidence="4">
    <location>
        <begin position="248"/>
        <end position="265"/>
    </location>
</feature>
<dbReference type="Pfam" id="PF25469">
    <property type="entry name" value="WHD_NWD1"/>
    <property type="match status" value="1"/>
</dbReference>
<feature type="region of interest" description="Disordered" evidence="4">
    <location>
        <begin position="588"/>
        <end position="698"/>
    </location>
</feature>
<dbReference type="Pfam" id="PF23586">
    <property type="entry name" value="Beta-prop_NWD2_C"/>
    <property type="match status" value="1"/>
</dbReference>
<proteinExistence type="predicted"/>
<sequence length="2426" mass="274164">MELGPRPRPQTKSLWKVSISGTAPPVTLKRGGLVPAIGRAAQAQQPQQDVMILMSSGQELEFRLAPELSQSLKPGQLPDEDGAVSSTGPRAKRRAPAQRSQKPPQQVTVGVVQLGDVYELPPAAAPVSTSVQSFSKTLSSMSPGQAVEEFSLGRIYPGALGAPRAGRMQLVGQLQPIAEPDEEPKQQAKFPGLPESRHPRRQPKFMQQLQQQQQQQQQQLKQSCQLSQPKQQQFSFGQLPEAKQVSRLPQHLQQLQQHQETLQGQSELNLRRGAFPVLPPTKQKKLTGPKPEGESQHQKSVQQGTELRNSLLEPLLQQQPQSEQQPLQQQLLQQLLNQQQPQSEQQQQMIQQLLNQQQPQSEQQQQMLQQLLNQQQPQSEQQQQMLQQLLNQQQQLPQSEQQPLQQQLLQQLLNQQQPQSEQQQQLLQQLLNQQQPQSEQQQQLLQQLLNQQQPQSEQQQQLLQQLLNQQQPQSEQQPLQQQMLQQLLNQQQQLPQSEQQPLQQQLLQQLLNQQQPQSEQQQQLLQQLLNQQQPQSEQQQQLLQQLLNQQQPQSEQQQQLLQQLLNKQQPQSEQQQQDVLAQLQQQQQDRQLAEREQSEQLSFQNQSQLDEQEQQHKSQSEQEQHAGEATDSTIDDADKTPTSKTPVETDSDKESDKDSEESEAAMPLDDGEDLGDEEEELEAVDEIDVEEDEEDDDLPELELLTGPLSLGRHPTVDAVFRGSLDDLPAMPSKIVRIFTSSTFTDTGVERNSLMERVYPKIKEYCREKHGLEFQVVDMRWGVRDEATDDHMTTELCLREIKTCQRVSVGPNFVVLLGQKYGYRPVPTLIDAQEFDMIVAAVRQGGAEKDAACLERWYKRDANIVPPVQVLQPISSILIHFNNKGMQKMMEAHQNEWWSTMSSMQVIFRQAADSLFAQGKLDADQRHNYFMSVTERENIHGILTADSNHRHTLAFLRQLEGISLENWRTARNFIDMSGPEVDREAQRLMDDLRDRKIPERLRASSIIRYSQPWVDPSGIHLDTHKEYIDQFCDTFYIRLVKLIDRGARRNRLVSKDATLAEILQHLLVCAKLCELFQGREADLQKIRNYCRDPDNRQIFIIYGDPGCGKTSLMAKSCGQVRDWFQDEQSQLQQVEPCIVFRLLGTSPQSSSLLVLLTSLCHQLSFLYEQRTVDIPEELPRLIQHFKQLMTFATLQRPLLVFLDSLEELSPENNAHLLLWLPDKLPPNVKVVLSSLPNFHGLLKTFKLKVSRTENFLKLDDLGKPLSLEVLKVWLRSANRSITEQQWQVVDKAISKCASPLFVKIVFDEITRWRSYDSPEKTVLSFNIFDGIMQLFQRIENQHGLILVTHAFSYITASKSGISESELEDSLSLDEKVLNDVYQYHLPPSRRIPPLLWTRIRNELPGFLVEKEADGASVVYWYHRQFFQVCEKRYFKNLNFKSSIHSNLADYYLGKWAGVPKPFAYSELQKQRFGLKDVNSESDRMVPPQPLRLNDGTSRTAARYNLRKLSELPFQLLKSGRMAELASECLFNYQFLHAKLSAFPLQALLSDLDSMIAKTNDKDARILSECLRLSASIITKSPNMLGPQVSGRLLPYYANYEKVRNLIHECDREGPTHCALVPGHHYLYTPGGPLEYSLEGHQFACYGMQVTSDSNYLVSVSNQFIIWDLQTGEIFRNIPVLGLQGITRGMSVDSEDRRAVSYTSNNQLVFTDLVSGEHKFYDMPREAEIRGVLITSATCLAYTARGWSEFSHSAELTSSNQLPEKEDGCVEEILHFGFSGDSGGGDSDREFYFCTSVAMVDARGSGGVDAGESSTTREFKLYFCRDITRSLRYHTGLAMGRQQYFLAERSKEDASLDFAIHRYVRNHQGGSDRDAGFGVREAAYVHNVEEFCGLTLSDDESILVAACSNEFKLWHLTSQNRPCVLALLPKGCQNIPNRNPMQNLVAFSRGNEFMVAALRHLVLVYSCKTGTLMKKLDAHFGRVIALTSSAPLNRLISSAMDKTIKVWNFNNIMERVFSIPHMEKPIDSISLAKDGRTALTVARTHLGLWDLQRGHLLRTFSASGSAIIFKAIISHDATAAVSGDNRRLVFWRLPEGEATQTRDCGPVVGLELSQDGAKLVAVSTDKRAPKTTSLVCYSMPGGELLFEFEYYQGAEFVAPIFALDSARLLVPCAANDDDFIVSFYDAASGAFLDKTKPRLGGNDAKPVRQLVALPGKPAWLGLITEDRGHIWDVRKKAAVRSVPEWQGDVTSDGAYGLFSPLIGGVKLLDLRKPQHSKWILRRQAADGVFPSLTVFTNNDKYIVHFHSGRKTVRLIRVADGALLADFKVHAEVKALVGCVDNLGVVCGGVDGSLTLLVIADPSEPDFAEQLASLPSRSVELVLRDRAGGGSGGGDEAANLPMAAGVRVARLVSQWRMSRVDNSKACCVQ</sequence>
<feature type="compositionally biased region" description="Basic and acidic residues" evidence="4">
    <location>
        <begin position="613"/>
        <end position="628"/>
    </location>
</feature>
<feature type="region of interest" description="Disordered" evidence="4">
    <location>
        <begin position="178"/>
        <end position="226"/>
    </location>
</feature>
<dbReference type="STRING" id="282301.A0A267GDZ8"/>
<dbReference type="Pfam" id="PF00400">
    <property type="entry name" value="WD40"/>
    <property type="match status" value="1"/>
</dbReference>
<dbReference type="InterPro" id="IPR025139">
    <property type="entry name" value="DUF4062"/>
</dbReference>
<evidence type="ECO:0000256" key="2">
    <source>
        <dbReference type="ARBA" id="ARBA00022737"/>
    </source>
</evidence>
<protein>
    <recommendedName>
        <fullName evidence="5">NACHT domain-containing protein</fullName>
    </recommendedName>
</protein>
<dbReference type="InterPro" id="IPR015943">
    <property type="entry name" value="WD40/YVTN_repeat-like_dom_sf"/>
</dbReference>
<dbReference type="SUPFAM" id="SSF52540">
    <property type="entry name" value="P-loop containing nucleoside triphosphate hydrolases"/>
    <property type="match status" value="1"/>
</dbReference>
<evidence type="ECO:0000259" key="5">
    <source>
        <dbReference type="PROSITE" id="PS50837"/>
    </source>
</evidence>
<dbReference type="InterPro" id="IPR027417">
    <property type="entry name" value="P-loop_NTPase"/>
</dbReference>
<dbReference type="EMBL" id="NIVC01000384">
    <property type="protein sequence ID" value="PAA84265.1"/>
    <property type="molecule type" value="Genomic_DNA"/>
</dbReference>
<accession>A0A267GDZ8</accession>
<evidence type="ECO:0000256" key="3">
    <source>
        <dbReference type="PROSITE-ProRule" id="PRU00221"/>
    </source>
</evidence>
<organism evidence="6 7">
    <name type="scientific">Macrostomum lignano</name>
    <dbReference type="NCBI Taxonomy" id="282301"/>
    <lineage>
        <taxon>Eukaryota</taxon>
        <taxon>Metazoa</taxon>
        <taxon>Spiralia</taxon>
        <taxon>Lophotrochozoa</taxon>
        <taxon>Platyhelminthes</taxon>
        <taxon>Rhabditophora</taxon>
        <taxon>Macrostomorpha</taxon>
        <taxon>Macrostomida</taxon>
        <taxon>Macrostomidae</taxon>
        <taxon>Macrostomum</taxon>
    </lineage>
</organism>
<dbReference type="SMART" id="SM00320">
    <property type="entry name" value="WD40"/>
    <property type="match status" value="6"/>
</dbReference>
<evidence type="ECO:0000313" key="6">
    <source>
        <dbReference type="EMBL" id="PAA84265.1"/>
    </source>
</evidence>
<reference evidence="6 7" key="1">
    <citation type="submission" date="2017-06" db="EMBL/GenBank/DDBJ databases">
        <title>A platform for efficient transgenesis in Macrostomum lignano, a flatworm model organism for stem cell research.</title>
        <authorList>
            <person name="Berezikov E."/>
        </authorList>
    </citation>
    <scope>NUCLEOTIDE SEQUENCE [LARGE SCALE GENOMIC DNA]</scope>
    <source>
        <strain evidence="6">DV1</strain>
        <tissue evidence="6">Whole organism</tissue>
    </source>
</reference>
<dbReference type="InterPro" id="IPR019775">
    <property type="entry name" value="WD40_repeat_CS"/>
</dbReference>
<feature type="domain" description="NACHT" evidence="5">
    <location>
        <begin position="1096"/>
        <end position="1236"/>
    </location>
</feature>
<dbReference type="InterPro" id="IPR052752">
    <property type="entry name" value="NACHT-WD_repeat"/>
</dbReference>
<dbReference type="Gene3D" id="2.130.10.10">
    <property type="entry name" value="YVTN repeat-like/Quinoprotein amine dehydrogenase"/>
    <property type="match status" value="3"/>
</dbReference>
<evidence type="ECO:0000256" key="1">
    <source>
        <dbReference type="ARBA" id="ARBA00022574"/>
    </source>
</evidence>
<gene>
    <name evidence="6" type="ORF">BOX15_Mlig026001g1</name>
</gene>
<dbReference type="PROSITE" id="PS00678">
    <property type="entry name" value="WD_REPEATS_1"/>
    <property type="match status" value="1"/>
</dbReference>
<dbReference type="PANTHER" id="PTHR19871:SF14">
    <property type="entry name" value="DUF4062 DOMAIN-CONTAINING PROTEIN"/>
    <property type="match status" value="1"/>
</dbReference>
<evidence type="ECO:0000256" key="4">
    <source>
        <dbReference type="SAM" id="MobiDB-lite"/>
    </source>
</evidence>
<dbReference type="SUPFAM" id="SSF50978">
    <property type="entry name" value="WD40 repeat-like"/>
    <property type="match status" value="1"/>
</dbReference>